<organism evidence="1 2">
    <name type="scientific">Sphingomonas cynarae</name>
    <dbReference type="NCBI Taxonomy" id="930197"/>
    <lineage>
        <taxon>Bacteria</taxon>
        <taxon>Pseudomonadati</taxon>
        <taxon>Pseudomonadota</taxon>
        <taxon>Alphaproteobacteria</taxon>
        <taxon>Sphingomonadales</taxon>
        <taxon>Sphingomonadaceae</taxon>
        <taxon>Sphingomonas</taxon>
    </lineage>
</organism>
<comment type="caution">
    <text evidence="1">The sequence shown here is derived from an EMBL/GenBank/DDBJ whole genome shotgun (WGS) entry which is preliminary data.</text>
</comment>
<dbReference type="EMBL" id="BAABBF010000004">
    <property type="protein sequence ID" value="GAA3710651.1"/>
    <property type="molecule type" value="Genomic_DNA"/>
</dbReference>
<sequence>MLETKPLDQLPWSELGSGPILLLVAGQVQKEIDGKKGDGRLGERSRAFNRLLDTFLDTGTPATIRAEGPKVDVALMLNSAIDWTLLDDLDRDSPDDRIVAQGLHALVDHRSRLEILSHDMRPRHAARAHGMSAVKLPEHWLRPPAQTPEQREVARLQQQLRTATADQPRLEVELTPMGETPWTRPTVSAPADEDVSAVRNVLLRKHPRPQQGGWQFAHLDYDPDLAARHDRWSRRIVERDLPAMHLGLSRLLSQRRMRLVVRNVGPIPAEGFAVELRSGNVRLHADPYRVQVFGPPPPRRENPLMRMSRITGGVLRSPRRDQPFEVYRECEEPGPVLSWSCRSFRQDRELTIEISVELEERTGTTAQVEAVVTASNLKGDVRTQALVPVEHSVPTFAKAYDVERGGLSLLPPYTARKSEEDDEITTLNNDGTIAD</sequence>
<name>A0ABP7DV73_9SPHN</name>
<accession>A0ABP7DV73</accession>
<dbReference type="Proteomes" id="UP001500523">
    <property type="component" value="Unassembled WGS sequence"/>
</dbReference>
<reference evidence="2" key="1">
    <citation type="journal article" date="2019" name="Int. J. Syst. Evol. Microbiol.">
        <title>The Global Catalogue of Microorganisms (GCM) 10K type strain sequencing project: providing services to taxonomists for standard genome sequencing and annotation.</title>
        <authorList>
            <consortium name="The Broad Institute Genomics Platform"/>
            <consortium name="The Broad Institute Genome Sequencing Center for Infectious Disease"/>
            <person name="Wu L."/>
            <person name="Ma J."/>
        </authorList>
    </citation>
    <scope>NUCLEOTIDE SEQUENCE [LARGE SCALE GENOMIC DNA]</scope>
    <source>
        <strain evidence="2">JCM 17498</strain>
    </source>
</reference>
<proteinExistence type="predicted"/>
<evidence type="ECO:0000313" key="2">
    <source>
        <dbReference type="Proteomes" id="UP001500523"/>
    </source>
</evidence>
<evidence type="ECO:0000313" key="1">
    <source>
        <dbReference type="EMBL" id="GAA3710651.1"/>
    </source>
</evidence>
<keyword evidence="2" id="KW-1185">Reference proteome</keyword>
<gene>
    <name evidence="1" type="ORF">GCM10022268_19660</name>
</gene>
<protein>
    <submittedName>
        <fullName evidence="1">Uncharacterized protein</fullName>
    </submittedName>
</protein>